<comment type="caution">
    <text evidence="1">The sequence shown here is derived from an EMBL/GenBank/DDBJ whole genome shotgun (WGS) entry which is preliminary data.</text>
</comment>
<organism evidence="1 2">
    <name type="scientific">Albugo candida</name>
    <dbReference type="NCBI Taxonomy" id="65357"/>
    <lineage>
        <taxon>Eukaryota</taxon>
        <taxon>Sar</taxon>
        <taxon>Stramenopiles</taxon>
        <taxon>Oomycota</taxon>
        <taxon>Peronosporomycetes</taxon>
        <taxon>Albuginales</taxon>
        <taxon>Albuginaceae</taxon>
        <taxon>Albugo</taxon>
    </lineage>
</organism>
<dbReference type="Proteomes" id="UP000053237">
    <property type="component" value="Unassembled WGS sequence"/>
</dbReference>
<proteinExistence type="predicted"/>
<accession>A0A024GHX9</accession>
<name>A0A024GHX9_9STRA</name>
<dbReference type="EMBL" id="CAIX01000111">
    <property type="protein sequence ID" value="CCI45918.1"/>
    <property type="molecule type" value="Genomic_DNA"/>
</dbReference>
<dbReference type="InParanoid" id="A0A024GHX9"/>
<gene>
    <name evidence="1" type="ORF">BN9_068280</name>
</gene>
<sequence>MAFVKEKIDKANIGKDEDNALKPVECKNHIDKRSFMLPSQGRRHDSIHSSLFDVKPRIWTNFRAPNRHLHSDFITK</sequence>
<keyword evidence="2" id="KW-1185">Reference proteome</keyword>
<dbReference type="AlphaFoldDB" id="A0A024GHX9"/>
<reference evidence="1 2" key="1">
    <citation type="submission" date="2012-05" db="EMBL/GenBank/DDBJ databases">
        <title>Recombination and specialization in a pathogen metapopulation.</title>
        <authorList>
            <person name="Gardiner A."/>
            <person name="Kemen E."/>
            <person name="Schultz-Larsen T."/>
            <person name="MacLean D."/>
            <person name="Van Oosterhout C."/>
            <person name="Jones J.D.G."/>
        </authorList>
    </citation>
    <scope>NUCLEOTIDE SEQUENCE [LARGE SCALE GENOMIC DNA]</scope>
    <source>
        <strain evidence="1 2">Ac Nc2</strain>
    </source>
</reference>
<evidence type="ECO:0000313" key="2">
    <source>
        <dbReference type="Proteomes" id="UP000053237"/>
    </source>
</evidence>
<protein>
    <submittedName>
        <fullName evidence="1">Uncharacterized protein</fullName>
    </submittedName>
</protein>
<evidence type="ECO:0000313" key="1">
    <source>
        <dbReference type="EMBL" id="CCI45918.1"/>
    </source>
</evidence>